<protein>
    <recommendedName>
        <fullName evidence="3">Glyoxalase-like domain-containing protein</fullName>
    </recommendedName>
</protein>
<dbReference type="RefSeq" id="WP_247811771.1">
    <property type="nucleotide sequence ID" value="NZ_CP095855.1"/>
</dbReference>
<dbReference type="Gene3D" id="3.10.180.10">
    <property type="entry name" value="2,3-Dihydroxybiphenyl 1,2-Dioxygenase, domain 1"/>
    <property type="match status" value="1"/>
</dbReference>
<keyword evidence="2" id="KW-1185">Reference proteome</keyword>
<evidence type="ECO:0000313" key="1">
    <source>
        <dbReference type="EMBL" id="UPK69481.1"/>
    </source>
</evidence>
<sequence>MTENSTINEWLTIPILPCSSVVQTLEFWEMLGYTITYKQTRPYQYGVVERGGYALHFGYLKGLDKQTNSNMGCLVIVGDAAAVYNEFAGRFRQTTGKVPHSGIPRISRMKPGATRFTLTDVAGNAVIFVSRGERDQEVWEEADNRDQGRMKSALTVARRFRDYKNDDVMAAQTLDVALKRREGEHPLEVAEVLVMRMELATAMNDEKALAECKAILGQLDLRDEELLLINKRHSAG</sequence>
<reference evidence="1 2" key="1">
    <citation type="submission" date="2022-04" db="EMBL/GenBank/DDBJ databases">
        <title>The arsenic-methylating capacity of Chitinophaga filiformis YT5 during chitin decomposition.</title>
        <authorList>
            <person name="Chen G."/>
            <person name="Liang Y."/>
        </authorList>
    </citation>
    <scope>NUCLEOTIDE SEQUENCE [LARGE SCALE GENOMIC DNA]</scope>
    <source>
        <strain evidence="1 2">YT5</strain>
    </source>
</reference>
<gene>
    <name evidence="1" type="ORF">MYF79_31450</name>
</gene>
<dbReference type="Proteomes" id="UP000830198">
    <property type="component" value="Chromosome"/>
</dbReference>
<evidence type="ECO:0008006" key="3">
    <source>
        <dbReference type="Google" id="ProtNLM"/>
    </source>
</evidence>
<accession>A0ABY4I431</accession>
<dbReference type="InterPro" id="IPR029068">
    <property type="entry name" value="Glyas_Bleomycin-R_OHBP_Dase"/>
</dbReference>
<proteinExistence type="predicted"/>
<dbReference type="EMBL" id="CP095855">
    <property type="protein sequence ID" value="UPK69481.1"/>
    <property type="molecule type" value="Genomic_DNA"/>
</dbReference>
<organism evidence="1 2">
    <name type="scientific">Chitinophaga filiformis</name>
    <name type="common">Myxococcus filiformis</name>
    <name type="synonym">Flexibacter filiformis</name>
    <dbReference type="NCBI Taxonomy" id="104663"/>
    <lineage>
        <taxon>Bacteria</taxon>
        <taxon>Pseudomonadati</taxon>
        <taxon>Bacteroidota</taxon>
        <taxon>Chitinophagia</taxon>
        <taxon>Chitinophagales</taxon>
        <taxon>Chitinophagaceae</taxon>
        <taxon>Chitinophaga</taxon>
    </lineage>
</organism>
<name>A0ABY4I431_CHIFI</name>
<evidence type="ECO:0000313" key="2">
    <source>
        <dbReference type="Proteomes" id="UP000830198"/>
    </source>
</evidence>
<dbReference type="SUPFAM" id="SSF54593">
    <property type="entry name" value="Glyoxalase/Bleomycin resistance protein/Dihydroxybiphenyl dioxygenase"/>
    <property type="match status" value="1"/>
</dbReference>